<proteinExistence type="predicted"/>
<organism evidence="2">
    <name type="scientific">Streptomyces sp. SID7499</name>
    <dbReference type="NCBI Taxonomy" id="2706086"/>
    <lineage>
        <taxon>Bacteria</taxon>
        <taxon>Bacillati</taxon>
        <taxon>Actinomycetota</taxon>
        <taxon>Actinomycetes</taxon>
        <taxon>Kitasatosporales</taxon>
        <taxon>Streptomycetaceae</taxon>
        <taxon>Streptomyces</taxon>
    </lineage>
</organism>
<gene>
    <name evidence="2" type="ORF">G3M58_50595</name>
</gene>
<accession>A0A6G3XAA4</accession>
<evidence type="ECO:0000313" key="2">
    <source>
        <dbReference type="EMBL" id="NEE14706.1"/>
    </source>
</evidence>
<dbReference type="PANTHER" id="PTHR45527:SF1">
    <property type="entry name" value="FATTY ACID SYNTHASE"/>
    <property type="match status" value="1"/>
</dbReference>
<feature type="non-terminal residue" evidence="2">
    <location>
        <position position="1"/>
    </location>
</feature>
<feature type="non-terminal residue" evidence="2">
    <location>
        <position position="82"/>
    </location>
</feature>
<dbReference type="GO" id="GO:0043041">
    <property type="term" value="P:amino acid activation for nonribosomal peptide biosynthetic process"/>
    <property type="evidence" value="ECO:0007669"/>
    <property type="project" value="TreeGrafter"/>
</dbReference>
<dbReference type="InterPro" id="IPR001242">
    <property type="entry name" value="Condensation_dom"/>
</dbReference>
<dbReference type="GO" id="GO:0044550">
    <property type="term" value="P:secondary metabolite biosynthetic process"/>
    <property type="evidence" value="ECO:0007669"/>
    <property type="project" value="TreeGrafter"/>
</dbReference>
<dbReference type="EMBL" id="JAAGMN010005279">
    <property type="protein sequence ID" value="NEE14706.1"/>
    <property type="molecule type" value="Genomic_DNA"/>
</dbReference>
<dbReference type="SUPFAM" id="SSF52777">
    <property type="entry name" value="CoA-dependent acyltransferases"/>
    <property type="match status" value="1"/>
</dbReference>
<dbReference type="GO" id="GO:0003824">
    <property type="term" value="F:catalytic activity"/>
    <property type="evidence" value="ECO:0007669"/>
    <property type="project" value="InterPro"/>
</dbReference>
<dbReference type="PANTHER" id="PTHR45527">
    <property type="entry name" value="NONRIBOSOMAL PEPTIDE SYNTHETASE"/>
    <property type="match status" value="1"/>
</dbReference>
<sequence>FPDAGRGAVVPEDLLVTLDEQASDDLAQTARRCGVTLNTLVQAAWGVVLGRLTGRDDVVFGGTVSGRPSALPGVENMIGSFI</sequence>
<dbReference type="GO" id="GO:0005829">
    <property type="term" value="C:cytosol"/>
    <property type="evidence" value="ECO:0007669"/>
    <property type="project" value="TreeGrafter"/>
</dbReference>
<comment type="caution">
    <text evidence="2">The sequence shown here is derived from an EMBL/GenBank/DDBJ whole genome shotgun (WGS) entry which is preliminary data.</text>
</comment>
<dbReference type="GO" id="GO:0031177">
    <property type="term" value="F:phosphopantetheine binding"/>
    <property type="evidence" value="ECO:0007669"/>
    <property type="project" value="TreeGrafter"/>
</dbReference>
<evidence type="ECO:0000259" key="1">
    <source>
        <dbReference type="Pfam" id="PF00668"/>
    </source>
</evidence>
<dbReference type="AlphaFoldDB" id="A0A6G3XAA4"/>
<protein>
    <recommendedName>
        <fullName evidence="1">Condensation domain-containing protein</fullName>
    </recommendedName>
</protein>
<feature type="domain" description="Condensation" evidence="1">
    <location>
        <begin position="11"/>
        <end position="82"/>
    </location>
</feature>
<dbReference type="Gene3D" id="3.30.559.30">
    <property type="entry name" value="Nonribosomal peptide synthetase, condensation domain"/>
    <property type="match status" value="1"/>
</dbReference>
<name>A0A6G3XAA4_9ACTN</name>
<dbReference type="Pfam" id="PF00668">
    <property type="entry name" value="Condensation"/>
    <property type="match status" value="1"/>
</dbReference>
<reference evidence="2" key="1">
    <citation type="submission" date="2020-01" db="EMBL/GenBank/DDBJ databases">
        <title>Insect and environment-associated Actinomycetes.</title>
        <authorList>
            <person name="Currrie C."/>
            <person name="Chevrette M."/>
            <person name="Carlson C."/>
            <person name="Stubbendieck R."/>
            <person name="Wendt-Pienkowski E."/>
        </authorList>
    </citation>
    <scope>NUCLEOTIDE SEQUENCE</scope>
    <source>
        <strain evidence="2">SID7499</strain>
    </source>
</reference>